<feature type="domain" description="Zn(2)-C6 fungal-type" evidence="7">
    <location>
        <begin position="31"/>
        <end position="60"/>
    </location>
</feature>
<dbReference type="Gene3D" id="4.10.240.10">
    <property type="entry name" value="Zn(2)-C6 fungal-type DNA-binding domain"/>
    <property type="match status" value="1"/>
</dbReference>
<dbReference type="GO" id="GO:0000978">
    <property type="term" value="F:RNA polymerase II cis-regulatory region sequence-specific DNA binding"/>
    <property type="evidence" value="ECO:0007669"/>
    <property type="project" value="TreeGrafter"/>
</dbReference>
<dbReference type="GO" id="GO:0006351">
    <property type="term" value="P:DNA-templated transcription"/>
    <property type="evidence" value="ECO:0007669"/>
    <property type="project" value="InterPro"/>
</dbReference>
<dbReference type="PANTHER" id="PTHR47424">
    <property type="entry name" value="REGULATORY PROTEIN GAL4"/>
    <property type="match status" value="1"/>
</dbReference>
<dbReference type="CDD" id="cd00067">
    <property type="entry name" value="GAL4"/>
    <property type="match status" value="1"/>
</dbReference>
<dbReference type="GO" id="GO:0000981">
    <property type="term" value="F:DNA-binding transcription factor activity, RNA polymerase II-specific"/>
    <property type="evidence" value="ECO:0007669"/>
    <property type="project" value="InterPro"/>
</dbReference>
<dbReference type="Pfam" id="PF00172">
    <property type="entry name" value="Zn_clus"/>
    <property type="match status" value="1"/>
</dbReference>
<protein>
    <recommendedName>
        <fullName evidence="7">Zn(2)-C6 fungal-type domain-containing protein</fullName>
    </recommendedName>
</protein>
<evidence type="ECO:0000256" key="5">
    <source>
        <dbReference type="SAM" id="MobiDB-lite"/>
    </source>
</evidence>
<evidence type="ECO:0000313" key="8">
    <source>
        <dbReference type="EMBL" id="KAK0383019.1"/>
    </source>
</evidence>
<feature type="compositionally biased region" description="Gly residues" evidence="5">
    <location>
        <begin position="178"/>
        <end position="187"/>
    </location>
</feature>
<dbReference type="InterPro" id="IPR001138">
    <property type="entry name" value="Zn2Cys6_DnaBD"/>
</dbReference>
<evidence type="ECO:0000256" key="4">
    <source>
        <dbReference type="ARBA" id="ARBA00023242"/>
    </source>
</evidence>
<evidence type="ECO:0000256" key="1">
    <source>
        <dbReference type="ARBA" id="ARBA00022723"/>
    </source>
</evidence>
<feature type="region of interest" description="Disordered" evidence="5">
    <location>
        <begin position="177"/>
        <end position="208"/>
    </location>
</feature>
<dbReference type="CDD" id="cd12148">
    <property type="entry name" value="fungal_TF_MHR"/>
    <property type="match status" value="1"/>
</dbReference>
<keyword evidence="1" id="KW-0479">Metal-binding</keyword>
<dbReference type="AlphaFoldDB" id="A0AA39GAL5"/>
<feature type="compositionally biased region" description="Polar residues" evidence="5">
    <location>
        <begin position="227"/>
        <end position="243"/>
    </location>
</feature>
<accession>A0AA39GAL5</accession>
<dbReference type="SMART" id="SM00066">
    <property type="entry name" value="GAL4"/>
    <property type="match status" value="1"/>
</dbReference>
<dbReference type="InterPro" id="IPR051127">
    <property type="entry name" value="Fungal_SecMet_Regulators"/>
</dbReference>
<reference evidence="8" key="1">
    <citation type="submission" date="2022-10" db="EMBL/GenBank/DDBJ databases">
        <title>Determination and structural analysis of whole genome sequence of Sarocladium strictum F4-1.</title>
        <authorList>
            <person name="Hu L."/>
            <person name="Jiang Y."/>
        </authorList>
    </citation>
    <scope>NUCLEOTIDE SEQUENCE</scope>
    <source>
        <strain evidence="8">F4-1</strain>
    </source>
</reference>
<evidence type="ECO:0000256" key="2">
    <source>
        <dbReference type="ARBA" id="ARBA00023015"/>
    </source>
</evidence>
<dbReference type="PROSITE" id="PS50048">
    <property type="entry name" value="ZN2_CY6_FUNGAL_2"/>
    <property type="match status" value="1"/>
</dbReference>
<keyword evidence="2" id="KW-0805">Transcription regulation</keyword>
<dbReference type="PROSITE" id="PS00463">
    <property type="entry name" value="ZN2_CY6_FUNGAL_1"/>
    <property type="match status" value="1"/>
</dbReference>
<dbReference type="SUPFAM" id="SSF57701">
    <property type="entry name" value="Zn2/Cys6 DNA-binding domain"/>
    <property type="match status" value="1"/>
</dbReference>
<keyword evidence="6" id="KW-0812">Transmembrane</keyword>
<keyword evidence="4" id="KW-0539">Nucleus</keyword>
<dbReference type="EMBL" id="JAPDFR010000009">
    <property type="protein sequence ID" value="KAK0383019.1"/>
    <property type="molecule type" value="Genomic_DNA"/>
</dbReference>
<gene>
    <name evidence="8" type="ORF">NLU13_8935</name>
</gene>
<sequence length="814" mass="88982">MEDGRASSPIRPASTAQNIRSRVRRPRTARACDACRAKKNRCDDAYPCSYCLKHGIQCMTMGQVVCGRPVDSSYVKNLEDEVRRLREQKERSPSARPRTSNSPPPAFSQLHHTPHSSSREIGPRQDQSASPSPRPGHRTTNPGSGQQEVSEVNQHTRNVEFYGSSSVVALLSVVESASGGGGGGAGNGRHSSGNGGGDDHPSTAATGGIEDAAGSIVSALHNPAYSPASNNPGSTSHEQNPTAKATHPVMQDSCGPPFPDPAQCHIFVLNFFSSIHYIHPILDKAGFLRELAERGGNSDSSSPTDSSFDALYYAILSLGALVGPRDDEPVGGISNVEWSRAFFKEAVRRHLRSGMVTDLNMVQCYFILAKVCQNELNPHLAYMYIGLAVRTALAMGINRQPRSRTARNPAQMKAETRTWWGLYSLEVEMSFSMGRPDTLGSDRYHNRHFPVMETGRAPANSSSTSDLDTPEPSHCAIIKVMVDLSRIMKGIGAKIYLSDEIDLRTVDLAFTLQSELDEWTETVPAEIRPRPNPSDLVSLKSARDPQWVKRQRLVLTLRYLNLRILMFGSLLLPSSSSPNRDSAAAMMRSPNAQRGIRICIESARNTIEIIFMMYQHHDFFRTWFYNTTYVSFAASIIVVYVLKLSSQIEQTEVDDLLQVVSRAIEVLETMDECIVALKSAKLLRGAMERARRSSRHNRGALLAEPMIFSGSGVAPVMSNTRGSRQSAFQDGIIGADAHRLGGGGGGLDGSSNYQAAALGQADGVRGPSPINDPGLLLNHYWGPVNFLDVDNAMTMDFCFQFDELHGGHSGLFNM</sequence>
<evidence type="ECO:0000256" key="3">
    <source>
        <dbReference type="ARBA" id="ARBA00023163"/>
    </source>
</evidence>
<proteinExistence type="predicted"/>
<comment type="caution">
    <text evidence="8">The sequence shown here is derived from an EMBL/GenBank/DDBJ whole genome shotgun (WGS) entry which is preliminary data.</text>
</comment>
<feature type="compositionally biased region" description="Basic and acidic residues" evidence="5">
    <location>
        <begin position="84"/>
        <end position="93"/>
    </location>
</feature>
<dbReference type="GO" id="GO:0008270">
    <property type="term" value="F:zinc ion binding"/>
    <property type="evidence" value="ECO:0007669"/>
    <property type="project" value="InterPro"/>
</dbReference>
<feature type="region of interest" description="Disordered" evidence="5">
    <location>
        <begin position="1"/>
        <end position="25"/>
    </location>
</feature>
<dbReference type="InterPro" id="IPR036864">
    <property type="entry name" value="Zn2-C6_fun-type_DNA-bd_sf"/>
</dbReference>
<evidence type="ECO:0000259" key="7">
    <source>
        <dbReference type="PROSITE" id="PS50048"/>
    </source>
</evidence>
<keyword evidence="6" id="KW-0472">Membrane</keyword>
<keyword evidence="3" id="KW-0804">Transcription</keyword>
<feature type="region of interest" description="Disordered" evidence="5">
    <location>
        <begin position="222"/>
        <end position="254"/>
    </location>
</feature>
<dbReference type="InterPro" id="IPR007219">
    <property type="entry name" value="XnlR_reg_dom"/>
</dbReference>
<dbReference type="Proteomes" id="UP001175261">
    <property type="component" value="Unassembled WGS sequence"/>
</dbReference>
<dbReference type="PANTHER" id="PTHR47424:SF15">
    <property type="entry name" value="ZN(II)2CYS6 TRANSCRIPTION FACTOR (EUROFUNG)"/>
    <property type="match status" value="1"/>
</dbReference>
<feature type="transmembrane region" description="Helical" evidence="6">
    <location>
        <begin position="623"/>
        <end position="642"/>
    </location>
</feature>
<evidence type="ECO:0000313" key="9">
    <source>
        <dbReference type="Proteomes" id="UP001175261"/>
    </source>
</evidence>
<organism evidence="8 9">
    <name type="scientific">Sarocladium strictum</name>
    <name type="common">Black bundle disease fungus</name>
    <name type="synonym">Acremonium strictum</name>
    <dbReference type="NCBI Taxonomy" id="5046"/>
    <lineage>
        <taxon>Eukaryota</taxon>
        <taxon>Fungi</taxon>
        <taxon>Dikarya</taxon>
        <taxon>Ascomycota</taxon>
        <taxon>Pezizomycotina</taxon>
        <taxon>Sordariomycetes</taxon>
        <taxon>Hypocreomycetidae</taxon>
        <taxon>Hypocreales</taxon>
        <taxon>Sarocladiaceae</taxon>
        <taxon>Sarocladium</taxon>
    </lineage>
</organism>
<feature type="compositionally biased region" description="Polar residues" evidence="5">
    <location>
        <begin position="138"/>
        <end position="152"/>
    </location>
</feature>
<keyword evidence="6" id="KW-1133">Transmembrane helix</keyword>
<dbReference type="GO" id="GO:0000435">
    <property type="term" value="P:positive regulation of transcription from RNA polymerase II promoter by galactose"/>
    <property type="evidence" value="ECO:0007669"/>
    <property type="project" value="TreeGrafter"/>
</dbReference>
<name>A0AA39GAL5_SARSR</name>
<dbReference type="Pfam" id="PF04082">
    <property type="entry name" value="Fungal_trans"/>
    <property type="match status" value="1"/>
</dbReference>
<dbReference type="SMART" id="SM00906">
    <property type="entry name" value="Fungal_trans"/>
    <property type="match status" value="1"/>
</dbReference>
<dbReference type="GO" id="GO:0005634">
    <property type="term" value="C:nucleus"/>
    <property type="evidence" value="ECO:0007669"/>
    <property type="project" value="TreeGrafter"/>
</dbReference>
<keyword evidence="9" id="KW-1185">Reference proteome</keyword>
<feature type="region of interest" description="Disordered" evidence="5">
    <location>
        <begin position="84"/>
        <end position="152"/>
    </location>
</feature>
<evidence type="ECO:0000256" key="6">
    <source>
        <dbReference type="SAM" id="Phobius"/>
    </source>
</evidence>